<dbReference type="Pfam" id="PF13424">
    <property type="entry name" value="TPR_12"/>
    <property type="match status" value="2"/>
</dbReference>
<protein>
    <submittedName>
        <fullName evidence="4">Tetratricopeptide repeat protein</fullName>
    </submittedName>
</protein>
<organism evidence="4 5">
    <name type="scientific">Acidaminococcus intestini</name>
    <dbReference type="NCBI Taxonomy" id="187327"/>
    <lineage>
        <taxon>Bacteria</taxon>
        <taxon>Bacillati</taxon>
        <taxon>Bacillota</taxon>
        <taxon>Negativicutes</taxon>
        <taxon>Acidaminococcales</taxon>
        <taxon>Acidaminococcaceae</taxon>
        <taxon>Acidaminococcus</taxon>
    </lineage>
</organism>
<keyword evidence="1" id="KW-0677">Repeat</keyword>
<comment type="caution">
    <text evidence="4">The sequence shown here is derived from an EMBL/GenBank/DDBJ whole genome shotgun (WGS) entry which is preliminary data.</text>
</comment>
<reference evidence="4" key="1">
    <citation type="submission" date="2021-02" db="EMBL/GenBank/DDBJ databases">
        <title>Infant gut strain persistence is associated with maternal origin, phylogeny, and functional potential including surface adhesion and iron acquisition.</title>
        <authorList>
            <person name="Lou Y.C."/>
        </authorList>
    </citation>
    <scope>NUCLEOTIDE SEQUENCE</scope>
    <source>
        <strain evidence="4">L3_106_000M1_dasL3_106_000M1_concoct_15</strain>
    </source>
</reference>
<gene>
    <name evidence="4" type="ORF">KHX13_00605</name>
</gene>
<name>A0A943I1K8_9FIRM</name>
<dbReference type="EMBL" id="JAGZCZ010000001">
    <property type="protein sequence ID" value="MBS5518839.1"/>
    <property type="molecule type" value="Genomic_DNA"/>
</dbReference>
<dbReference type="AlphaFoldDB" id="A0A943I1K8"/>
<dbReference type="SMART" id="SM00028">
    <property type="entry name" value="TPR"/>
    <property type="match status" value="5"/>
</dbReference>
<evidence type="ECO:0000313" key="5">
    <source>
        <dbReference type="Proteomes" id="UP000754226"/>
    </source>
</evidence>
<evidence type="ECO:0000256" key="3">
    <source>
        <dbReference type="PROSITE-ProRule" id="PRU00339"/>
    </source>
</evidence>
<keyword evidence="2 3" id="KW-0802">TPR repeat</keyword>
<evidence type="ECO:0000313" key="4">
    <source>
        <dbReference type="EMBL" id="MBS5518839.1"/>
    </source>
</evidence>
<dbReference type="PROSITE" id="PS50005">
    <property type="entry name" value="TPR"/>
    <property type="match status" value="1"/>
</dbReference>
<evidence type="ECO:0000256" key="1">
    <source>
        <dbReference type="ARBA" id="ARBA00022737"/>
    </source>
</evidence>
<proteinExistence type="predicted"/>
<dbReference type="PANTHER" id="PTHR45641:SF19">
    <property type="entry name" value="NEPHROCYSTIN-3"/>
    <property type="match status" value="1"/>
</dbReference>
<feature type="repeat" description="TPR" evidence="3">
    <location>
        <begin position="212"/>
        <end position="245"/>
    </location>
</feature>
<dbReference type="InterPro" id="IPR019734">
    <property type="entry name" value="TPR_rpt"/>
</dbReference>
<accession>A0A943I1K8</accession>
<dbReference type="PANTHER" id="PTHR45641">
    <property type="entry name" value="TETRATRICOPEPTIDE REPEAT PROTEIN (AFU_ORTHOLOGUE AFUA_6G03870)"/>
    <property type="match status" value="1"/>
</dbReference>
<evidence type="ECO:0000256" key="2">
    <source>
        <dbReference type="ARBA" id="ARBA00022803"/>
    </source>
</evidence>
<dbReference type="Gene3D" id="1.25.40.10">
    <property type="entry name" value="Tetratricopeptide repeat domain"/>
    <property type="match status" value="2"/>
</dbReference>
<dbReference type="InterPro" id="IPR011990">
    <property type="entry name" value="TPR-like_helical_dom_sf"/>
</dbReference>
<dbReference type="Proteomes" id="UP000754226">
    <property type="component" value="Unassembled WGS sequence"/>
</dbReference>
<dbReference type="SUPFAM" id="SSF48452">
    <property type="entry name" value="TPR-like"/>
    <property type="match status" value="1"/>
</dbReference>
<sequence length="309" mass="34673">MTMVHEFYEHLDALYEKGDAAGVEAYLTEIANSTYKEGRESDLMLSALNELGSFYRGRSYYEASYAAFMKAKEILDGRGETRGVPYATLLINLAGTKRLAKDYSGAKSLYDEAMEILTEAGEKESYAYLSCLNNLSILYQEMERPKDAAAALEEALERLMKVSDRFEERAITCCNLGILYAGMDQDDEALRAYQMAKSSYEACPEEGRVHYGAVLNGLGSLYTKKGQYDLALRHFEKAADWVKRFFGENEEYGITFQNRGTLYEKMGDREKAAACCLMAGAIYEALWGKNHSKVKKMKTLASRLTGGKS</sequence>